<dbReference type="GO" id="GO:0016020">
    <property type="term" value="C:membrane"/>
    <property type="evidence" value="ECO:0007669"/>
    <property type="project" value="UniProtKB-SubCell"/>
</dbReference>
<feature type="transmembrane region" description="Helical" evidence="5">
    <location>
        <begin position="63"/>
        <end position="82"/>
    </location>
</feature>
<dbReference type="AlphaFoldDB" id="A0A168BFX1"/>
<sequence length="502" mass="56480">MSGSEKRPIRGYVDPGFPNPNGEWDTPIIIYGYTPIFALAVFAAVWFFLLSLTHVALTTRTRAWWWIPVSIGLIFEVVGYIARSLSARKDPYHLIYFILNYFFIVTAPVFLAAGIYTVLSVLINQLGRTYSFLSPRFILIFFITSDAIATILQVAGAALIGKAESDRKDPTTANNILLGGLAYQVFSIGIFVILASTFIYRARQPIQERGLMTFTAAFSAATLLIYMRTIFRLAETAEGLLSKLQTNEVYFACLEFAPVALAMLLLALWFPGRYIRRGVEPVGIIQREFPNLLQDVKDKIIDSKRESDKLGSLRQDERQQRSFLSQVAGVFQERARAALAGRYNEDPVFEKSELRLITRTVNITEVREKPPLETAMVAKLRALLAAATLHVITKEERVELNGIIVDLHEPATPCDDFATWINETYLQLRGLDLGTFNAHLVPASCDDLRLCQDLVWSRDHSRIAVRHSGPSGDSVALEAHKTKTTRRNFYWNTVGLRSSRGM</sequence>
<name>A0A168BFX1_9HYPO</name>
<reference evidence="6 7" key="1">
    <citation type="journal article" date="2016" name="Genome Biol. Evol.">
        <title>Divergent and convergent evolution of fungal pathogenicity.</title>
        <authorList>
            <person name="Shang Y."/>
            <person name="Xiao G."/>
            <person name="Zheng P."/>
            <person name="Cen K."/>
            <person name="Zhan S."/>
            <person name="Wang C."/>
        </authorList>
    </citation>
    <scope>NUCLEOTIDE SEQUENCE [LARGE SCALE GENOMIC DNA]</scope>
    <source>
        <strain evidence="6 7">RCEF 2490</strain>
    </source>
</reference>
<dbReference type="STRING" id="1081109.A0A168BFX1"/>
<feature type="transmembrane region" description="Helical" evidence="5">
    <location>
        <begin position="137"/>
        <end position="161"/>
    </location>
</feature>
<evidence type="ECO:0000256" key="4">
    <source>
        <dbReference type="ARBA" id="ARBA00023136"/>
    </source>
</evidence>
<dbReference type="EMBL" id="AZGY01000009">
    <property type="protein sequence ID" value="KZZ95249.1"/>
    <property type="molecule type" value="Genomic_DNA"/>
</dbReference>
<dbReference type="PRINTS" id="PR01988">
    <property type="entry name" value="EXPORTERBACE"/>
</dbReference>
<accession>A0A168BFX1</accession>
<dbReference type="PANTHER" id="PTHR31465">
    <property type="entry name" value="PROTEIN RTA1-RELATED"/>
    <property type="match status" value="1"/>
</dbReference>
<evidence type="ECO:0000256" key="5">
    <source>
        <dbReference type="SAM" id="Phobius"/>
    </source>
</evidence>
<keyword evidence="2 5" id="KW-0812">Transmembrane</keyword>
<dbReference type="InterPro" id="IPR007568">
    <property type="entry name" value="RTA1"/>
</dbReference>
<evidence type="ECO:0000256" key="3">
    <source>
        <dbReference type="ARBA" id="ARBA00022989"/>
    </source>
</evidence>
<keyword evidence="7" id="KW-1185">Reference proteome</keyword>
<evidence type="ECO:0000256" key="2">
    <source>
        <dbReference type="ARBA" id="ARBA00022692"/>
    </source>
</evidence>
<protein>
    <submittedName>
        <fullName evidence="6">RTA-like protein</fullName>
    </submittedName>
</protein>
<comment type="caution">
    <text evidence="6">The sequence shown here is derived from an EMBL/GenBank/DDBJ whole genome shotgun (WGS) entry which is preliminary data.</text>
</comment>
<dbReference type="OrthoDB" id="4521223at2759"/>
<comment type="subcellular location">
    <subcellularLocation>
        <location evidence="1">Membrane</location>
        <topology evidence="1">Multi-pass membrane protein</topology>
    </subcellularLocation>
</comment>
<gene>
    <name evidence="6" type="ORF">AAL_04480</name>
</gene>
<dbReference type="PANTHER" id="PTHR31465:SF1">
    <property type="entry name" value="PROTEIN RTA1-RELATED"/>
    <property type="match status" value="1"/>
</dbReference>
<keyword evidence="3 5" id="KW-1133">Transmembrane helix</keyword>
<feature type="transmembrane region" description="Helical" evidence="5">
    <location>
        <begin position="211"/>
        <end position="229"/>
    </location>
</feature>
<dbReference type="InterPro" id="IPR022324">
    <property type="entry name" value="Bacilysin_exporter_BacE_put"/>
</dbReference>
<dbReference type="Proteomes" id="UP000078544">
    <property type="component" value="Unassembled WGS sequence"/>
</dbReference>
<feature type="transmembrane region" description="Helical" evidence="5">
    <location>
        <begin position="94"/>
        <end position="116"/>
    </location>
</feature>
<evidence type="ECO:0000256" key="1">
    <source>
        <dbReference type="ARBA" id="ARBA00004141"/>
    </source>
</evidence>
<organism evidence="6 7">
    <name type="scientific">Moelleriella libera RCEF 2490</name>
    <dbReference type="NCBI Taxonomy" id="1081109"/>
    <lineage>
        <taxon>Eukaryota</taxon>
        <taxon>Fungi</taxon>
        <taxon>Dikarya</taxon>
        <taxon>Ascomycota</taxon>
        <taxon>Pezizomycotina</taxon>
        <taxon>Sordariomycetes</taxon>
        <taxon>Hypocreomycetidae</taxon>
        <taxon>Hypocreales</taxon>
        <taxon>Clavicipitaceae</taxon>
        <taxon>Moelleriella</taxon>
    </lineage>
</organism>
<proteinExistence type="predicted"/>
<feature type="transmembrane region" description="Helical" evidence="5">
    <location>
        <begin position="181"/>
        <end position="199"/>
    </location>
</feature>
<keyword evidence="4 5" id="KW-0472">Membrane</keyword>
<feature type="transmembrane region" description="Helical" evidence="5">
    <location>
        <begin position="249"/>
        <end position="270"/>
    </location>
</feature>
<evidence type="ECO:0000313" key="7">
    <source>
        <dbReference type="Proteomes" id="UP000078544"/>
    </source>
</evidence>
<feature type="transmembrane region" description="Helical" evidence="5">
    <location>
        <begin position="28"/>
        <end position="51"/>
    </location>
</feature>
<evidence type="ECO:0000313" key="6">
    <source>
        <dbReference type="EMBL" id="KZZ95249.1"/>
    </source>
</evidence>
<dbReference type="Pfam" id="PF04479">
    <property type="entry name" value="RTA1"/>
    <property type="match status" value="1"/>
</dbReference>